<reference evidence="1" key="1">
    <citation type="journal article" date="2020" name="Stud. Mycol.">
        <title>101 Dothideomycetes genomes: a test case for predicting lifestyles and emergence of pathogens.</title>
        <authorList>
            <person name="Haridas S."/>
            <person name="Albert R."/>
            <person name="Binder M."/>
            <person name="Bloem J."/>
            <person name="Labutti K."/>
            <person name="Salamov A."/>
            <person name="Andreopoulos B."/>
            <person name="Baker S."/>
            <person name="Barry K."/>
            <person name="Bills G."/>
            <person name="Bluhm B."/>
            <person name="Cannon C."/>
            <person name="Castanera R."/>
            <person name="Culley D."/>
            <person name="Daum C."/>
            <person name="Ezra D."/>
            <person name="Gonzalez J."/>
            <person name="Henrissat B."/>
            <person name="Kuo A."/>
            <person name="Liang C."/>
            <person name="Lipzen A."/>
            <person name="Lutzoni F."/>
            <person name="Magnuson J."/>
            <person name="Mondo S."/>
            <person name="Nolan M."/>
            <person name="Ohm R."/>
            <person name="Pangilinan J."/>
            <person name="Park H.-J."/>
            <person name="Ramirez L."/>
            <person name="Alfaro M."/>
            <person name="Sun H."/>
            <person name="Tritt A."/>
            <person name="Yoshinaga Y."/>
            <person name="Zwiers L.-H."/>
            <person name="Turgeon B."/>
            <person name="Goodwin S."/>
            <person name="Spatafora J."/>
            <person name="Crous P."/>
            <person name="Grigoriev I."/>
        </authorList>
    </citation>
    <scope>NUCLEOTIDE SEQUENCE</scope>
    <source>
        <strain evidence="1">CBS 627.86</strain>
    </source>
</reference>
<organism evidence="1 2">
    <name type="scientific">Lophiotrema nucula</name>
    <dbReference type="NCBI Taxonomy" id="690887"/>
    <lineage>
        <taxon>Eukaryota</taxon>
        <taxon>Fungi</taxon>
        <taxon>Dikarya</taxon>
        <taxon>Ascomycota</taxon>
        <taxon>Pezizomycotina</taxon>
        <taxon>Dothideomycetes</taxon>
        <taxon>Pleosporomycetidae</taxon>
        <taxon>Pleosporales</taxon>
        <taxon>Lophiotremataceae</taxon>
        <taxon>Lophiotrema</taxon>
    </lineage>
</organism>
<evidence type="ECO:0000313" key="1">
    <source>
        <dbReference type="EMBL" id="KAF2122117.1"/>
    </source>
</evidence>
<dbReference type="Proteomes" id="UP000799770">
    <property type="component" value="Unassembled WGS sequence"/>
</dbReference>
<proteinExistence type="predicted"/>
<evidence type="ECO:0000313" key="2">
    <source>
        <dbReference type="Proteomes" id="UP000799770"/>
    </source>
</evidence>
<accession>A0A6A5ZTF5</accession>
<dbReference type="EMBL" id="ML977311">
    <property type="protein sequence ID" value="KAF2122117.1"/>
    <property type="molecule type" value="Genomic_DNA"/>
</dbReference>
<keyword evidence="2" id="KW-1185">Reference proteome</keyword>
<dbReference type="OrthoDB" id="3262926at2759"/>
<protein>
    <submittedName>
        <fullName evidence="1">Uncharacterized protein</fullName>
    </submittedName>
</protein>
<gene>
    <name evidence="1" type="ORF">BDV96DRAFT_594043</name>
</gene>
<sequence>MDTEWEELERMATAAGAADAQIADESPKPDAIARWQKLFNYNPMEASSIITAQRADLTRPRITDEHWDLVRAEKEAVGYDREAYEHSLQLGDILKKQSATIPMKGADGEVMFMFRLGGLLDSVEKVKEVAGLEEVPVEKEAWGEMGPAKFCFVSKNAQGKIEEWLQQQRVEEKR</sequence>
<dbReference type="AlphaFoldDB" id="A0A6A5ZTF5"/>
<name>A0A6A5ZTF5_9PLEO</name>